<dbReference type="Proteomes" id="UP001220610">
    <property type="component" value="Chromosome"/>
</dbReference>
<protein>
    <submittedName>
        <fullName evidence="1">DUF4876 domain-containing protein</fullName>
    </submittedName>
</protein>
<sequence>MYRNQFIVWLLLGLVVMGGCRKAYLDVNLRGVALQVNFPDNFSTIPAANATVSFRNTNTGVQFTFTTDSEGRILVDSLLKGSYEVNAFRKVEPAEALQLVGIDAEIFLNAAIPNLSIGDNNVPEVLKLKGTLPGGLVFKEVFYTGSRTPAGGSYFSDQFYEIYNNSADTIYADSLCIANTGGTSGQSSTGRTWGFMSDPDHVYLQNVWMVPGTGRDHPIAPGESIIIAQDGINHQDDPLGNPSSPVNLGLGRADFETYVPRSDNRDLDSDVPNLTAIYLGSVGFDWLVPVFGPGMVIFRHSNVAALPLFVEPNNTSSAQYMQVPIDSVYDAVDFLANANAVNFKRIPVALDAGFKFCSGTYVGESVRRKVRTSINGRRVLQDFNNTTEDFEVATRPLVRW</sequence>
<gene>
    <name evidence="1" type="ORF">P0Y53_14290</name>
</gene>
<dbReference type="Pfam" id="PF16215">
    <property type="entry name" value="DUF4876"/>
    <property type="match status" value="1"/>
</dbReference>
<evidence type="ECO:0000313" key="2">
    <source>
        <dbReference type="Proteomes" id="UP001220610"/>
    </source>
</evidence>
<accession>A0AAJ5WQ56</accession>
<dbReference type="EMBL" id="CP119311">
    <property type="protein sequence ID" value="WEK33658.1"/>
    <property type="molecule type" value="Genomic_DNA"/>
</dbReference>
<reference evidence="1" key="1">
    <citation type="submission" date="2023-03" db="EMBL/GenBank/DDBJ databases">
        <title>Andean soil-derived lignocellulolytic bacterial consortium as a source of novel taxa and putative plastic-active enzymes.</title>
        <authorList>
            <person name="Diaz-Garcia L."/>
            <person name="Chuvochina M."/>
            <person name="Feuerriegel G."/>
            <person name="Bunk B."/>
            <person name="Sproer C."/>
            <person name="Streit W.R."/>
            <person name="Rodriguez L.M."/>
            <person name="Overmann J."/>
            <person name="Jimenez D.J."/>
        </authorList>
    </citation>
    <scope>NUCLEOTIDE SEQUENCE</scope>
    <source>
        <strain evidence="1">MAG 7</strain>
    </source>
</reference>
<dbReference type="SUPFAM" id="SSF49478">
    <property type="entry name" value="Cna protein B-type domain"/>
    <property type="match status" value="1"/>
</dbReference>
<proteinExistence type="predicted"/>
<name>A0AAJ5WQ56_9BACT</name>
<organism evidence="1 2">
    <name type="scientific">Candidatus Pseudobacter hemicellulosilyticus</name>
    <dbReference type="NCBI Taxonomy" id="3121375"/>
    <lineage>
        <taxon>Bacteria</taxon>
        <taxon>Pseudomonadati</taxon>
        <taxon>Bacteroidota</taxon>
        <taxon>Chitinophagia</taxon>
        <taxon>Chitinophagales</taxon>
        <taxon>Chitinophagaceae</taxon>
        <taxon>Pseudobacter</taxon>
    </lineage>
</organism>
<evidence type="ECO:0000313" key="1">
    <source>
        <dbReference type="EMBL" id="WEK33658.1"/>
    </source>
</evidence>
<dbReference type="InterPro" id="IPR032627">
    <property type="entry name" value="DUF4876"/>
</dbReference>
<dbReference type="AlphaFoldDB" id="A0AAJ5WQ56"/>
<dbReference type="PROSITE" id="PS51257">
    <property type="entry name" value="PROKAR_LIPOPROTEIN"/>
    <property type="match status" value="1"/>
</dbReference>